<keyword evidence="2" id="KW-0479">Metal-binding</keyword>
<name>A0A7G7MGT8_9PSEU</name>
<proteinExistence type="inferred from homology"/>
<keyword evidence="3 6" id="KW-0378">Hydrolase</keyword>
<dbReference type="KEGG" id="ppel:H6H00_28655"/>
<feature type="transmembrane region" description="Helical" evidence="7">
    <location>
        <begin position="293"/>
        <end position="317"/>
    </location>
</feature>
<evidence type="ECO:0000256" key="7">
    <source>
        <dbReference type="SAM" id="Phobius"/>
    </source>
</evidence>
<evidence type="ECO:0000256" key="1">
    <source>
        <dbReference type="ARBA" id="ARBA00022670"/>
    </source>
</evidence>
<keyword evidence="4 6" id="KW-0862">Zinc</keyword>
<evidence type="ECO:0000313" key="9">
    <source>
        <dbReference type="EMBL" id="QNG51999.1"/>
    </source>
</evidence>
<protein>
    <submittedName>
        <fullName evidence="9">M56 family metallopeptidase</fullName>
    </submittedName>
</protein>
<dbReference type="GO" id="GO:0006508">
    <property type="term" value="P:proteolysis"/>
    <property type="evidence" value="ECO:0007669"/>
    <property type="project" value="UniProtKB-KW"/>
</dbReference>
<evidence type="ECO:0000256" key="6">
    <source>
        <dbReference type="RuleBase" id="RU003983"/>
    </source>
</evidence>
<feature type="transmembrane region" description="Helical" evidence="7">
    <location>
        <begin position="249"/>
        <end position="273"/>
    </location>
</feature>
<evidence type="ECO:0000256" key="4">
    <source>
        <dbReference type="ARBA" id="ARBA00022833"/>
    </source>
</evidence>
<dbReference type="RefSeq" id="WP_185718750.1">
    <property type="nucleotide sequence ID" value="NZ_BAAAWI010000001.1"/>
</dbReference>
<dbReference type="GO" id="GO:0004222">
    <property type="term" value="F:metalloendopeptidase activity"/>
    <property type="evidence" value="ECO:0007669"/>
    <property type="project" value="InterPro"/>
</dbReference>
<feature type="domain" description="Peptidase M48" evidence="8">
    <location>
        <begin position="155"/>
        <end position="204"/>
    </location>
</feature>
<accession>A0A7G7MGT8</accession>
<feature type="transmembrane region" description="Helical" evidence="7">
    <location>
        <begin position="6"/>
        <end position="28"/>
    </location>
</feature>
<dbReference type="InterPro" id="IPR052173">
    <property type="entry name" value="Beta-lactam_resp_regulator"/>
</dbReference>
<feature type="transmembrane region" description="Helical" evidence="7">
    <location>
        <begin position="40"/>
        <end position="65"/>
    </location>
</feature>
<feature type="transmembrane region" description="Helical" evidence="7">
    <location>
        <begin position="98"/>
        <end position="123"/>
    </location>
</feature>
<dbReference type="Proteomes" id="UP000515728">
    <property type="component" value="Chromosome"/>
</dbReference>
<keyword evidence="7" id="KW-0812">Transmembrane</keyword>
<evidence type="ECO:0000256" key="5">
    <source>
        <dbReference type="ARBA" id="ARBA00023049"/>
    </source>
</evidence>
<evidence type="ECO:0000259" key="8">
    <source>
        <dbReference type="Pfam" id="PF01435"/>
    </source>
</evidence>
<comment type="cofactor">
    <cofactor evidence="6">
        <name>Zn(2+)</name>
        <dbReference type="ChEBI" id="CHEBI:29105"/>
    </cofactor>
    <text evidence="6">Binds 1 zinc ion per subunit.</text>
</comment>
<keyword evidence="10" id="KW-1185">Reference proteome</keyword>
<dbReference type="Gene3D" id="3.30.2010.10">
    <property type="entry name" value="Metalloproteases ('zincins'), catalytic domain"/>
    <property type="match status" value="1"/>
</dbReference>
<evidence type="ECO:0000256" key="2">
    <source>
        <dbReference type="ARBA" id="ARBA00022723"/>
    </source>
</evidence>
<keyword evidence="1 6" id="KW-0645">Protease</keyword>
<reference evidence="9 10" key="1">
    <citation type="submission" date="2020-08" db="EMBL/GenBank/DDBJ databases">
        <authorList>
            <person name="Mo P."/>
        </authorList>
    </citation>
    <scope>NUCLEOTIDE SEQUENCE [LARGE SCALE GENOMIC DNA]</scope>
    <source>
        <strain evidence="9 10">CGMCC 4.1532</strain>
    </source>
</reference>
<evidence type="ECO:0000313" key="10">
    <source>
        <dbReference type="Proteomes" id="UP000515728"/>
    </source>
</evidence>
<keyword evidence="7" id="KW-0472">Membrane</keyword>
<comment type="similarity">
    <text evidence="6">Belongs to the peptidase M48 family.</text>
</comment>
<dbReference type="AlphaFoldDB" id="A0A7G7MGT8"/>
<dbReference type="GO" id="GO:0046872">
    <property type="term" value="F:metal ion binding"/>
    <property type="evidence" value="ECO:0007669"/>
    <property type="project" value="UniProtKB-KW"/>
</dbReference>
<sequence>MRGFGGLEAAACLIGYGIVVAALAPRVLAHRRHLDRVPTLGVTVWLAGFLGVLVAWVGAVLLVAADVLLSSDVRHVVDRCVASFCAAALGAHGTVGQWLAVGSAVVLVAGTLGTGFGLSRALLRFRARTHRHADAARLLGRYDDALGAVILDVPERVVYAIAGRPPTIVLSRSALRALDENQLAVVLAHERAHLTGRHHLVRGLSSALARVMPRIPLFTAGHRELARLVEMCADDAAIRNRDARHLVSALLALTAPVSIPGSALAAAAGGGVIRRAERLMSRPSRGALRWTRVLLMAGSVALLAGPVVVGSVLCGVLPF</sequence>
<gene>
    <name evidence="9" type="ORF">H6H00_28655</name>
</gene>
<keyword evidence="5 6" id="KW-0482">Metalloprotease</keyword>
<dbReference type="PANTHER" id="PTHR34978:SF3">
    <property type="entry name" value="SLR0241 PROTEIN"/>
    <property type="match status" value="1"/>
</dbReference>
<organism evidence="9 10">
    <name type="scientific">Pseudonocardia petroleophila</name>
    <dbReference type="NCBI Taxonomy" id="37331"/>
    <lineage>
        <taxon>Bacteria</taxon>
        <taxon>Bacillati</taxon>
        <taxon>Actinomycetota</taxon>
        <taxon>Actinomycetes</taxon>
        <taxon>Pseudonocardiales</taxon>
        <taxon>Pseudonocardiaceae</taxon>
        <taxon>Pseudonocardia</taxon>
    </lineage>
</organism>
<dbReference type="CDD" id="cd07326">
    <property type="entry name" value="M56_BlaR1_MecR1_like"/>
    <property type="match status" value="1"/>
</dbReference>
<dbReference type="EMBL" id="CP060131">
    <property type="protein sequence ID" value="QNG51999.1"/>
    <property type="molecule type" value="Genomic_DNA"/>
</dbReference>
<dbReference type="PANTHER" id="PTHR34978">
    <property type="entry name" value="POSSIBLE SENSOR-TRANSDUCER PROTEIN BLAR"/>
    <property type="match status" value="1"/>
</dbReference>
<dbReference type="Pfam" id="PF01435">
    <property type="entry name" value="Peptidase_M48"/>
    <property type="match status" value="1"/>
</dbReference>
<dbReference type="InterPro" id="IPR001915">
    <property type="entry name" value="Peptidase_M48"/>
</dbReference>
<evidence type="ECO:0000256" key="3">
    <source>
        <dbReference type="ARBA" id="ARBA00022801"/>
    </source>
</evidence>
<keyword evidence="7" id="KW-1133">Transmembrane helix</keyword>